<organism evidence="1 2">
    <name type="scientific">Romanomermis culicivorax</name>
    <name type="common">Nematode worm</name>
    <dbReference type="NCBI Taxonomy" id="13658"/>
    <lineage>
        <taxon>Eukaryota</taxon>
        <taxon>Metazoa</taxon>
        <taxon>Ecdysozoa</taxon>
        <taxon>Nematoda</taxon>
        <taxon>Enoplea</taxon>
        <taxon>Dorylaimia</taxon>
        <taxon>Mermithida</taxon>
        <taxon>Mermithoidea</taxon>
        <taxon>Mermithidae</taxon>
        <taxon>Romanomermis</taxon>
    </lineage>
</organism>
<keyword evidence="1" id="KW-1185">Reference proteome</keyword>
<dbReference type="WBParaSite" id="nRc.2.0.1.t00996-RA">
    <property type="protein sequence ID" value="nRc.2.0.1.t00996-RA"/>
    <property type="gene ID" value="nRc.2.0.1.g00996"/>
</dbReference>
<reference evidence="2" key="1">
    <citation type="submission" date="2022-11" db="UniProtKB">
        <authorList>
            <consortium name="WormBaseParasite"/>
        </authorList>
    </citation>
    <scope>IDENTIFICATION</scope>
</reference>
<evidence type="ECO:0000313" key="2">
    <source>
        <dbReference type="WBParaSite" id="nRc.2.0.1.t00996-RA"/>
    </source>
</evidence>
<sequence length="82" mass="9497">MIILKTKYLLSGAKMAPRPKILGATFKFSEAHAPKMTKKSLFCSSYLHQRLNSRRNRTRRHLTDRTIQNGQNIVLNDAVRRT</sequence>
<name>A0A915HI53_ROMCU</name>
<accession>A0A915HI53</accession>
<dbReference type="AlphaFoldDB" id="A0A915HI53"/>
<protein>
    <submittedName>
        <fullName evidence="2">Uncharacterized protein</fullName>
    </submittedName>
</protein>
<evidence type="ECO:0000313" key="1">
    <source>
        <dbReference type="Proteomes" id="UP000887565"/>
    </source>
</evidence>
<proteinExistence type="predicted"/>
<dbReference type="Proteomes" id="UP000887565">
    <property type="component" value="Unplaced"/>
</dbReference>